<feature type="transmembrane region" description="Helical" evidence="7">
    <location>
        <begin position="335"/>
        <end position="354"/>
    </location>
</feature>
<dbReference type="GO" id="GO:0015990">
    <property type="term" value="P:electron transport coupled proton transport"/>
    <property type="evidence" value="ECO:0007669"/>
    <property type="project" value="TreeGrafter"/>
</dbReference>
<dbReference type="PANTHER" id="PTHR43507:SF1">
    <property type="entry name" value="NADH-UBIQUINONE OXIDOREDUCTASE CHAIN 4"/>
    <property type="match status" value="1"/>
</dbReference>
<feature type="transmembrane region" description="Helical" evidence="7">
    <location>
        <begin position="472"/>
        <end position="493"/>
    </location>
</feature>
<sequence length="508" mass="51587">MAVTLLLLVPLLTAVALLALPASVDGGRDGLTGAGRGVGLAALVATAVTALLAVVVVAGSMSVDLPWIRALGVRWHFAVDGLSAALVLLTALLTVAVVVHALAGRTPPGGSRATYLGCIVLVETGALATFLARDALLFFVAFEIVLVPMWVLVRRFGDEHVPDERRADAAGRFVLFTAFGSTLMLVGVLVLVNAAGTSDLDALAARAGALESGTQLTAAALLLAGLAVKVPVWPLHTWLPSAHTIAPTAGSVLLAAVLLKMGTYGIVRLPVASAPDGVATLSPALALLGVAGILWGGLACLVERDLKRLVAYSSVAHMGFVVLAVASGSETGLQAALFGNIAHGIVSALLFLVVGDLKERWGSADLGTARAALRDKAPRLGLALVVGLAAALGLPGLVTFWGEWLALYAAWSPAPDRPVGLLRSCVVAGAVGLALAAAYSLRVARIVWAGEGGDAAEGDAAEPVPDSRGWQWGVLVTLLVATVGLGVAPHLLLGISAQDVTTLLGVGR</sequence>
<evidence type="ECO:0000256" key="7">
    <source>
        <dbReference type="SAM" id="Phobius"/>
    </source>
</evidence>
<dbReference type="GO" id="GO:0008137">
    <property type="term" value="F:NADH dehydrogenase (ubiquinone) activity"/>
    <property type="evidence" value="ECO:0007669"/>
    <property type="project" value="InterPro"/>
</dbReference>
<dbReference type="PANTHER" id="PTHR43507">
    <property type="entry name" value="NADH-UBIQUINONE OXIDOREDUCTASE CHAIN 4"/>
    <property type="match status" value="1"/>
</dbReference>
<evidence type="ECO:0000313" key="12">
    <source>
        <dbReference type="Proteomes" id="UP000590811"/>
    </source>
</evidence>
<feature type="transmembrane region" description="Helical" evidence="7">
    <location>
        <begin position="380"/>
        <end position="401"/>
    </location>
</feature>
<comment type="caution">
    <text evidence="10">The sequence shown here is derived from an EMBL/GenBank/DDBJ whole genome shotgun (WGS) entry which is preliminary data.</text>
</comment>
<reference evidence="10 11" key="1">
    <citation type="submission" date="2018-10" db="EMBL/GenBank/DDBJ databases">
        <title>Sequencing the genomes of 1000 actinobacteria strains.</title>
        <authorList>
            <person name="Klenk H.-P."/>
        </authorList>
    </citation>
    <scope>NUCLEOTIDE SEQUENCE [LARGE SCALE GENOMIC DNA]</scope>
    <source>
        <strain evidence="10 11">DSM 44267</strain>
    </source>
</reference>
<protein>
    <submittedName>
        <fullName evidence="10">NADH dehydrogenase subunit M</fullName>
    </submittedName>
    <submittedName>
        <fullName evidence="9">NADH-quinone oxidoreductase subunit M</fullName>
    </submittedName>
</protein>
<dbReference type="InterPro" id="IPR001750">
    <property type="entry name" value="ND/Mrp_TM"/>
</dbReference>
<keyword evidence="3 6" id="KW-0812">Transmembrane</keyword>
<evidence type="ECO:0000313" key="9">
    <source>
        <dbReference type="EMBL" id="MBB2986083.1"/>
    </source>
</evidence>
<dbReference type="GO" id="GO:0042773">
    <property type="term" value="P:ATP synthesis coupled electron transport"/>
    <property type="evidence" value="ECO:0007669"/>
    <property type="project" value="InterPro"/>
</dbReference>
<accession>A0A495Y1N7</accession>
<feature type="transmembrane region" description="Helical" evidence="7">
    <location>
        <begin position="216"/>
        <end position="233"/>
    </location>
</feature>
<feature type="transmembrane region" description="Helical" evidence="7">
    <location>
        <begin position="245"/>
        <end position="267"/>
    </location>
</feature>
<reference evidence="9 12" key="2">
    <citation type="submission" date="2020-08" db="EMBL/GenBank/DDBJ databases">
        <title>Genomic Encyclopedia of Type Strains, Phase IV (KMG-V): Genome sequencing to study the core and pangenomes of soil and plant-associated prokaryotes.</title>
        <authorList>
            <person name="Whitman W."/>
        </authorList>
    </citation>
    <scope>NUCLEOTIDE SEQUENCE [LARGE SCALE GENOMIC DNA]</scope>
    <source>
        <strain evidence="9 12">B3ACCR2</strain>
    </source>
</reference>
<dbReference type="GO" id="GO:0016020">
    <property type="term" value="C:membrane"/>
    <property type="evidence" value="ECO:0007669"/>
    <property type="project" value="UniProtKB-SubCell"/>
</dbReference>
<keyword evidence="5 7" id="KW-0472">Membrane</keyword>
<dbReference type="GO" id="GO:0048039">
    <property type="term" value="F:ubiquinone binding"/>
    <property type="evidence" value="ECO:0007669"/>
    <property type="project" value="TreeGrafter"/>
</dbReference>
<dbReference type="AlphaFoldDB" id="A0A495Y1N7"/>
<feature type="domain" description="NADH:quinone oxidoreductase/Mrp antiporter transmembrane" evidence="8">
    <location>
        <begin position="132"/>
        <end position="412"/>
    </location>
</feature>
<evidence type="ECO:0000256" key="3">
    <source>
        <dbReference type="ARBA" id="ARBA00022692"/>
    </source>
</evidence>
<feature type="transmembrane region" description="Helical" evidence="7">
    <location>
        <begin position="173"/>
        <end position="196"/>
    </location>
</feature>
<comment type="subcellular location">
    <subcellularLocation>
        <location evidence="1">Endomembrane system</location>
        <topology evidence="1">Multi-pass membrane protein</topology>
    </subcellularLocation>
    <subcellularLocation>
        <location evidence="6">Membrane</location>
        <topology evidence="6">Multi-pass membrane protein</topology>
    </subcellularLocation>
</comment>
<dbReference type="InterPro" id="IPR010227">
    <property type="entry name" value="NADH_Q_OxRdtase_chainM/4"/>
</dbReference>
<dbReference type="Proteomes" id="UP000278440">
    <property type="component" value="Unassembled WGS sequence"/>
</dbReference>
<organism evidence="10 11">
    <name type="scientific">Terracoccus luteus</name>
    <dbReference type="NCBI Taxonomy" id="53356"/>
    <lineage>
        <taxon>Bacteria</taxon>
        <taxon>Bacillati</taxon>
        <taxon>Actinomycetota</taxon>
        <taxon>Actinomycetes</taxon>
        <taxon>Micrococcales</taxon>
        <taxon>Intrasporangiaceae</taxon>
        <taxon>Terracoccus</taxon>
    </lineage>
</organism>
<comment type="similarity">
    <text evidence="2">Belongs to the complex I subunit 4 family.</text>
</comment>
<evidence type="ECO:0000256" key="5">
    <source>
        <dbReference type="ARBA" id="ARBA00023136"/>
    </source>
</evidence>
<dbReference type="GO" id="GO:0012505">
    <property type="term" value="C:endomembrane system"/>
    <property type="evidence" value="ECO:0007669"/>
    <property type="project" value="UniProtKB-SubCell"/>
</dbReference>
<evidence type="ECO:0000256" key="2">
    <source>
        <dbReference type="ARBA" id="ARBA00009025"/>
    </source>
</evidence>
<evidence type="ECO:0000313" key="10">
    <source>
        <dbReference type="EMBL" id="RKT78846.1"/>
    </source>
</evidence>
<proteinExistence type="inferred from homology"/>
<dbReference type="EMBL" id="RBXT01000001">
    <property type="protein sequence ID" value="RKT78846.1"/>
    <property type="molecule type" value="Genomic_DNA"/>
</dbReference>
<evidence type="ECO:0000313" key="11">
    <source>
        <dbReference type="Proteomes" id="UP000278440"/>
    </source>
</evidence>
<feature type="transmembrane region" description="Helical" evidence="7">
    <location>
        <begin position="309"/>
        <end position="329"/>
    </location>
</feature>
<evidence type="ECO:0000256" key="1">
    <source>
        <dbReference type="ARBA" id="ARBA00004127"/>
    </source>
</evidence>
<evidence type="ECO:0000256" key="6">
    <source>
        <dbReference type="RuleBase" id="RU000320"/>
    </source>
</evidence>
<feature type="transmembrane region" description="Helical" evidence="7">
    <location>
        <begin position="77"/>
        <end position="103"/>
    </location>
</feature>
<dbReference type="PRINTS" id="PR01437">
    <property type="entry name" value="NUOXDRDTASE4"/>
</dbReference>
<evidence type="ECO:0000256" key="4">
    <source>
        <dbReference type="ARBA" id="ARBA00022989"/>
    </source>
</evidence>
<name>A0A495Y1N7_9MICO</name>
<keyword evidence="11" id="KW-1185">Reference proteome</keyword>
<feature type="transmembrane region" description="Helical" evidence="7">
    <location>
        <begin position="135"/>
        <end position="153"/>
    </location>
</feature>
<gene>
    <name evidence="10" type="ORF">DFJ68_2300</name>
    <name evidence="9" type="ORF">FHW14_001232</name>
</gene>
<evidence type="ECO:0000259" key="8">
    <source>
        <dbReference type="Pfam" id="PF00361"/>
    </source>
</evidence>
<dbReference type="EMBL" id="JACHVT010000002">
    <property type="protein sequence ID" value="MBB2986083.1"/>
    <property type="molecule type" value="Genomic_DNA"/>
</dbReference>
<feature type="transmembrane region" description="Helical" evidence="7">
    <location>
        <begin position="42"/>
        <end position="65"/>
    </location>
</feature>
<dbReference type="Pfam" id="PF00361">
    <property type="entry name" value="Proton_antipo_M"/>
    <property type="match status" value="1"/>
</dbReference>
<feature type="transmembrane region" description="Helical" evidence="7">
    <location>
        <begin position="279"/>
        <end position="302"/>
    </location>
</feature>
<keyword evidence="4 7" id="KW-1133">Transmembrane helix</keyword>
<dbReference type="GO" id="GO:0003954">
    <property type="term" value="F:NADH dehydrogenase activity"/>
    <property type="evidence" value="ECO:0007669"/>
    <property type="project" value="TreeGrafter"/>
</dbReference>
<dbReference type="OrthoDB" id="9768329at2"/>
<dbReference type="Proteomes" id="UP000590811">
    <property type="component" value="Unassembled WGS sequence"/>
</dbReference>
<feature type="transmembrane region" description="Helical" evidence="7">
    <location>
        <begin position="421"/>
        <end position="441"/>
    </location>
</feature>
<dbReference type="InterPro" id="IPR003918">
    <property type="entry name" value="NADH_UbQ_OxRdtase"/>
</dbReference>
<dbReference type="RefSeq" id="WP_121033329.1">
    <property type="nucleotide sequence ID" value="NZ_JACHVT010000002.1"/>
</dbReference>
<dbReference type="NCBIfam" id="TIGR01972">
    <property type="entry name" value="NDH_I_M"/>
    <property type="match status" value="1"/>
</dbReference>